<accession>A0A7I7YWP5</accession>
<dbReference type="InterPro" id="IPR009010">
    <property type="entry name" value="Asp_de-COase-like_dom_sf"/>
</dbReference>
<evidence type="ECO:0000256" key="1">
    <source>
        <dbReference type="ARBA" id="ARBA00022485"/>
    </source>
</evidence>
<dbReference type="GO" id="GO:0046872">
    <property type="term" value="F:metal ion binding"/>
    <property type="evidence" value="ECO:0007669"/>
    <property type="project" value="UniProtKB-KW"/>
</dbReference>
<dbReference type="SUPFAM" id="SSF53706">
    <property type="entry name" value="Formate dehydrogenase/DMSO reductase, domains 1-3"/>
    <property type="match status" value="1"/>
</dbReference>
<dbReference type="InterPro" id="IPR050123">
    <property type="entry name" value="Prok_molybdopt-oxidoreductase"/>
</dbReference>
<evidence type="ECO:0000313" key="5">
    <source>
        <dbReference type="EMBL" id="BBZ46298.1"/>
    </source>
</evidence>
<reference evidence="5 6" key="1">
    <citation type="journal article" date="2019" name="Emerg. Microbes Infect.">
        <title>Comprehensive subspecies identification of 175 nontuberculous mycobacteria species based on 7547 genomic profiles.</title>
        <authorList>
            <person name="Matsumoto Y."/>
            <person name="Kinjo T."/>
            <person name="Motooka D."/>
            <person name="Nabeya D."/>
            <person name="Jung N."/>
            <person name="Uechi K."/>
            <person name="Horii T."/>
            <person name="Iida T."/>
            <person name="Fujita J."/>
            <person name="Nakamura S."/>
        </authorList>
    </citation>
    <scope>NUCLEOTIDE SEQUENCE [LARGE SCALE GENOMIC DNA]</scope>
    <source>
        <strain evidence="5 6">JCM 14742</strain>
    </source>
</reference>
<dbReference type="GO" id="GO:0016020">
    <property type="term" value="C:membrane"/>
    <property type="evidence" value="ECO:0007669"/>
    <property type="project" value="TreeGrafter"/>
</dbReference>
<dbReference type="SMART" id="SM00926">
    <property type="entry name" value="Molybdop_Fe4S4"/>
    <property type="match status" value="1"/>
</dbReference>
<proteinExistence type="predicted"/>
<dbReference type="GO" id="GO:0051539">
    <property type="term" value="F:4 iron, 4 sulfur cluster binding"/>
    <property type="evidence" value="ECO:0007669"/>
    <property type="project" value="UniProtKB-KW"/>
</dbReference>
<gene>
    <name evidence="5" type="primary">nasA</name>
    <name evidence="5" type="ORF">MPRM_35790</name>
</gene>
<organism evidence="5 6">
    <name type="scientific">Mycobacterium parmense</name>
    <dbReference type="NCBI Taxonomy" id="185642"/>
    <lineage>
        <taxon>Bacteria</taxon>
        <taxon>Bacillati</taxon>
        <taxon>Actinomycetota</taxon>
        <taxon>Actinomycetes</taxon>
        <taxon>Mycobacteriales</taxon>
        <taxon>Mycobacteriaceae</taxon>
        <taxon>Mycobacterium</taxon>
        <taxon>Mycobacterium simiae complex</taxon>
    </lineage>
</organism>
<evidence type="ECO:0000313" key="6">
    <source>
        <dbReference type="Proteomes" id="UP000467105"/>
    </source>
</evidence>
<sequence length="711" mass="76967">MASAPTKTHCPYCSLQCGITLDVSGDRIRLEPQSDFPTNRGGLCAKGWTAAELLGHPERLTRPLVRDGRSGELRPAGWNEALERVVSAFERTQREHGRDAVGCFGGGGLTNEKAYQFGKFARVALRTSAIDYNGRFCMSSAAAATNRTFGIDRGLPFPLSDIAGADVILLVGSNPADTMPPAMQYFDEGRSRGAKHIVVDPRRTATAARADIHLQPVPGTDLALANGLLNVIAREGLLDQRYIDERTAGFEAVRRAVRLYWPDRVERITGVPERDIVAAARMLGGGTGKARRAMILTARGAEQHSTGTDTAQAFINLALALGLPGRPYSGFATITGQGNGQGGREHGQKADQLPGYRRLDDPDARAHVARVWGVNPADLPSSGRSAYEMLSAIGTPGGVRALWVVASNVVVSAPNSLHVADKLSELDFLVVSDIFLSETAAMADVVLPTTQWAEESGTMTNLEGRVILRQAAVSPPDEVRSDLDVMADLAKRLGAHGFSSEPQEVFDELGRASQGGKADYRGISYERIATDKGVFWPCPSAMYPDTPRMFAEDFPTPDRRAHFHPVEQRRTAELPDDEFPYYLTTGRLLRQYQSGTQTRRVAQLTEGEAEPVAELHPTLAQRMGIGSGDKVRLKTRRGEVVMTARLNGGIRPDTVFAPFHWGGAANINRLTNPVLDPYSRMPSFKVCAVAVSNAASDAEPNTDQEGDFTHG</sequence>
<dbReference type="AlphaFoldDB" id="A0A7I7YWP5"/>
<dbReference type="CDD" id="cd00508">
    <property type="entry name" value="MopB_CT_Fdh-Nap-like"/>
    <property type="match status" value="1"/>
</dbReference>
<keyword evidence="4" id="KW-0411">Iron-sulfur</keyword>
<evidence type="ECO:0000256" key="3">
    <source>
        <dbReference type="ARBA" id="ARBA00023004"/>
    </source>
</evidence>
<dbReference type="Pfam" id="PF00384">
    <property type="entry name" value="Molybdopterin"/>
    <property type="match status" value="1"/>
</dbReference>
<dbReference type="Gene3D" id="3.40.50.740">
    <property type="match status" value="1"/>
</dbReference>
<dbReference type="Proteomes" id="UP000467105">
    <property type="component" value="Chromosome"/>
</dbReference>
<dbReference type="PANTHER" id="PTHR43105:SF10">
    <property type="entry name" value="NADH-QUINONE OXIDOREDUCTASE SUBUNIT G"/>
    <property type="match status" value="1"/>
</dbReference>
<dbReference type="InterPro" id="IPR006656">
    <property type="entry name" value="Mopterin_OxRdtase"/>
</dbReference>
<dbReference type="PROSITE" id="PS51669">
    <property type="entry name" value="4FE4S_MOW_BIS_MGD"/>
    <property type="match status" value="1"/>
</dbReference>
<evidence type="ECO:0000256" key="2">
    <source>
        <dbReference type="ARBA" id="ARBA00022723"/>
    </source>
</evidence>
<dbReference type="GO" id="GO:0022904">
    <property type="term" value="P:respiratory electron transport chain"/>
    <property type="evidence" value="ECO:0007669"/>
    <property type="project" value="TreeGrafter"/>
</dbReference>
<dbReference type="Gene3D" id="3.40.228.10">
    <property type="entry name" value="Dimethylsulfoxide Reductase, domain 2"/>
    <property type="match status" value="1"/>
</dbReference>
<keyword evidence="3" id="KW-0408">Iron</keyword>
<protein>
    <submittedName>
        <fullName evidence="5">Molybdopterin oxidoreductase</fullName>
    </submittedName>
</protein>
<dbReference type="Gene3D" id="2.40.40.20">
    <property type="match status" value="1"/>
</dbReference>
<evidence type="ECO:0000256" key="4">
    <source>
        <dbReference type="ARBA" id="ARBA00023014"/>
    </source>
</evidence>
<keyword evidence="6" id="KW-1185">Reference proteome</keyword>
<dbReference type="RefSeq" id="WP_169718460.1">
    <property type="nucleotide sequence ID" value="NZ_AP022614.1"/>
</dbReference>
<keyword evidence="1" id="KW-0004">4Fe-4S</keyword>
<dbReference type="InterPro" id="IPR006657">
    <property type="entry name" value="MoPterin_dinucl-bd_dom"/>
</dbReference>
<dbReference type="PANTHER" id="PTHR43105">
    <property type="entry name" value="RESPIRATORY NITRATE REDUCTASE"/>
    <property type="match status" value="1"/>
</dbReference>
<dbReference type="SUPFAM" id="SSF50692">
    <property type="entry name" value="ADC-like"/>
    <property type="match status" value="1"/>
</dbReference>
<dbReference type="InterPro" id="IPR006963">
    <property type="entry name" value="Mopterin_OxRdtase_4Fe-4S_dom"/>
</dbReference>
<dbReference type="Pfam" id="PF01568">
    <property type="entry name" value="Molydop_binding"/>
    <property type="match status" value="1"/>
</dbReference>
<dbReference type="EMBL" id="AP022614">
    <property type="protein sequence ID" value="BBZ46298.1"/>
    <property type="molecule type" value="Genomic_DNA"/>
</dbReference>
<keyword evidence="2" id="KW-0479">Metal-binding</keyword>
<dbReference type="GO" id="GO:0003954">
    <property type="term" value="F:NADH dehydrogenase activity"/>
    <property type="evidence" value="ECO:0007669"/>
    <property type="project" value="TreeGrafter"/>
</dbReference>
<name>A0A7I7YWP5_9MYCO</name>
<dbReference type="Pfam" id="PF04879">
    <property type="entry name" value="Molybdop_Fe4S4"/>
    <property type="match status" value="1"/>
</dbReference>
<dbReference type="GO" id="GO:0043546">
    <property type="term" value="F:molybdopterin cofactor binding"/>
    <property type="evidence" value="ECO:0007669"/>
    <property type="project" value="InterPro"/>
</dbReference>
<dbReference type="Gene3D" id="2.20.25.90">
    <property type="entry name" value="ADC-like domains"/>
    <property type="match status" value="1"/>
</dbReference>